<dbReference type="PANTHER" id="PTHR41913">
    <property type="entry name" value="DUF1684 DOMAIN-CONTAINING PROTEIN"/>
    <property type="match status" value="1"/>
</dbReference>
<sequence length="209" mass="22403">MSVELELADWRRRVAELYAEVRHADDPAAGHRRWRAGRDALFREHPQSPLPADDPLRASGLPCAPYDAGLRFVLPLIPASDPDARLELDAGDDAGTNLVPVGRVELPDPVGGSLEVWSLQQYGGGLFLPLRDGSSGRVSDGFSSYGGGRYLLDTAKGADLGGDDGHLVVDLNFAYHPSCRYDSRWLCPLAPAGNTVAATVRAGEQMPTA</sequence>
<evidence type="ECO:0008006" key="3">
    <source>
        <dbReference type="Google" id="ProtNLM"/>
    </source>
</evidence>
<proteinExistence type="predicted"/>
<organism evidence="1 2">
    <name type="scientific">Friedmanniella luteola</name>
    <dbReference type="NCBI Taxonomy" id="546871"/>
    <lineage>
        <taxon>Bacteria</taxon>
        <taxon>Bacillati</taxon>
        <taxon>Actinomycetota</taxon>
        <taxon>Actinomycetes</taxon>
        <taxon>Propionibacteriales</taxon>
        <taxon>Nocardioidaceae</taxon>
        <taxon>Friedmanniella</taxon>
    </lineage>
</organism>
<keyword evidence="2" id="KW-1185">Reference proteome</keyword>
<dbReference type="EMBL" id="LT629749">
    <property type="protein sequence ID" value="SDR68401.1"/>
    <property type="molecule type" value="Genomic_DNA"/>
</dbReference>
<evidence type="ECO:0000313" key="1">
    <source>
        <dbReference type="EMBL" id="SDR68401.1"/>
    </source>
</evidence>
<protein>
    <recommendedName>
        <fullName evidence="3">DUF1684 domain-containing protein</fullName>
    </recommendedName>
</protein>
<dbReference type="Pfam" id="PF07920">
    <property type="entry name" value="DUF1684"/>
    <property type="match status" value="1"/>
</dbReference>
<accession>A0A1H1L1E5</accession>
<dbReference type="InterPro" id="IPR012467">
    <property type="entry name" value="DUF1684"/>
</dbReference>
<dbReference type="STRING" id="546871.SAMN04488543_0024"/>
<reference evidence="1 2" key="1">
    <citation type="submission" date="2016-10" db="EMBL/GenBank/DDBJ databases">
        <authorList>
            <person name="de Groot N.N."/>
        </authorList>
    </citation>
    <scope>NUCLEOTIDE SEQUENCE [LARGE SCALE GENOMIC DNA]</scope>
    <source>
        <strain evidence="1 2">DSM 21741</strain>
    </source>
</reference>
<evidence type="ECO:0000313" key="2">
    <source>
        <dbReference type="Proteomes" id="UP000199092"/>
    </source>
</evidence>
<gene>
    <name evidence="1" type="ORF">SAMN04488543_0024</name>
</gene>
<dbReference type="Proteomes" id="UP000199092">
    <property type="component" value="Chromosome I"/>
</dbReference>
<dbReference type="RefSeq" id="WP_197677140.1">
    <property type="nucleotide sequence ID" value="NZ_LT629749.1"/>
</dbReference>
<name>A0A1H1L1E5_9ACTN</name>
<dbReference type="PANTHER" id="PTHR41913:SF1">
    <property type="entry name" value="DUF1684 DOMAIN-CONTAINING PROTEIN"/>
    <property type="match status" value="1"/>
</dbReference>
<dbReference type="AlphaFoldDB" id="A0A1H1L1E5"/>